<dbReference type="Proteomes" id="UP000271162">
    <property type="component" value="Unassembled WGS sequence"/>
</dbReference>
<keyword evidence="2" id="KW-1185">Reference proteome</keyword>
<dbReference type="AlphaFoldDB" id="A0A0N4YAM5"/>
<accession>A0A0N4YAM5</accession>
<gene>
    <name evidence="1" type="ORF">NBR_LOCUS13454</name>
</gene>
<evidence type="ECO:0000313" key="3">
    <source>
        <dbReference type="WBParaSite" id="NBR_0001345301-mRNA-1"/>
    </source>
</evidence>
<name>A0A0N4YAM5_NIPBR</name>
<evidence type="ECO:0000313" key="1">
    <source>
        <dbReference type="EMBL" id="VDL77043.1"/>
    </source>
</evidence>
<proteinExistence type="predicted"/>
<dbReference type="EMBL" id="UYSL01021048">
    <property type="protein sequence ID" value="VDL77043.1"/>
    <property type="molecule type" value="Genomic_DNA"/>
</dbReference>
<dbReference type="WBParaSite" id="NBR_0001345301-mRNA-1">
    <property type="protein sequence ID" value="NBR_0001345301-mRNA-1"/>
    <property type="gene ID" value="NBR_0001345301"/>
</dbReference>
<reference evidence="1 2" key="2">
    <citation type="submission" date="2018-11" db="EMBL/GenBank/DDBJ databases">
        <authorList>
            <consortium name="Pathogen Informatics"/>
        </authorList>
    </citation>
    <scope>NUCLEOTIDE SEQUENCE [LARGE SCALE GENOMIC DNA]</scope>
</reference>
<evidence type="ECO:0000313" key="2">
    <source>
        <dbReference type="Proteomes" id="UP000271162"/>
    </source>
</evidence>
<sequence>MSKKMAAMVVQLSPYVTPLDIQEFTVTYWINYLQRMLYATNFNLHFGVSEEMLGFLEDFCRVMAPNVQ</sequence>
<reference evidence="3" key="1">
    <citation type="submission" date="2017-02" db="UniProtKB">
        <authorList>
            <consortium name="WormBaseParasite"/>
        </authorList>
    </citation>
    <scope>IDENTIFICATION</scope>
</reference>
<organism evidence="3">
    <name type="scientific">Nippostrongylus brasiliensis</name>
    <name type="common">Rat hookworm</name>
    <dbReference type="NCBI Taxonomy" id="27835"/>
    <lineage>
        <taxon>Eukaryota</taxon>
        <taxon>Metazoa</taxon>
        <taxon>Ecdysozoa</taxon>
        <taxon>Nematoda</taxon>
        <taxon>Chromadorea</taxon>
        <taxon>Rhabditida</taxon>
        <taxon>Rhabditina</taxon>
        <taxon>Rhabditomorpha</taxon>
        <taxon>Strongyloidea</taxon>
        <taxon>Heligmosomidae</taxon>
        <taxon>Nippostrongylus</taxon>
    </lineage>
</organism>
<protein>
    <submittedName>
        <fullName evidence="3">GLOBIN domain-containing protein</fullName>
    </submittedName>
</protein>